<dbReference type="PATRIC" id="fig|1230460.4.peg.3286"/>
<gene>
    <name evidence="3" type="ORF">C495_16133</name>
</gene>
<evidence type="ECO:0000259" key="2">
    <source>
        <dbReference type="Pfam" id="PF01370"/>
    </source>
</evidence>
<dbReference type="AlphaFoldDB" id="L9W1B2"/>
<proteinExistence type="inferred from homology"/>
<keyword evidence="4" id="KW-1185">Reference proteome</keyword>
<feature type="domain" description="NAD-dependent epimerase/dehydratase" evidence="2">
    <location>
        <begin position="3"/>
        <end position="226"/>
    </location>
</feature>
<evidence type="ECO:0000256" key="1">
    <source>
        <dbReference type="ARBA" id="ARBA00007637"/>
    </source>
</evidence>
<organism evidence="3 4">
    <name type="scientific">Natronorubrum sulfidifaciens JCM 14089</name>
    <dbReference type="NCBI Taxonomy" id="1230460"/>
    <lineage>
        <taxon>Archaea</taxon>
        <taxon>Methanobacteriati</taxon>
        <taxon>Methanobacteriota</taxon>
        <taxon>Stenosarchaea group</taxon>
        <taxon>Halobacteria</taxon>
        <taxon>Halobacteriales</taxon>
        <taxon>Natrialbaceae</taxon>
        <taxon>Natronorubrum</taxon>
    </lineage>
</organism>
<dbReference type="InterPro" id="IPR036291">
    <property type="entry name" value="NAD(P)-bd_dom_sf"/>
</dbReference>
<dbReference type="PANTHER" id="PTHR43000">
    <property type="entry name" value="DTDP-D-GLUCOSE 4,6-DEHYDRATASE-RELATED"/>
    <property type="match status" value="1"/>
</dbReference>
<evidence type="ECO:0000313" key="3">
    <source>
        <dbReference type="EMBL" id="ELY42093.1"/>
    </source>
</evidence>
<reference evidence="3 4" key="1">
    <citation type="journal article" date="2014" name="PLoS Genet.">
        <title>Phylogenetically driven sequencing of extremely halophilic archaea reveals strategies for static and dynamic osmo-response.</title>
        <authorList>
            <person name="Becker E.A."/>
            <person name="Seitzer P.M."/>
            <person name="Tritt A."/>
            <person name="Larsen D."/>
            <person name="Krusor M."/>
            <person name="Yao A.I."/>
            <person name="Wu D."/>
            <person name="Madern D."/>
            <person name="Eisen J.A."/>
            <person name="Darling A.E."/>
            <person name="Facciotti M.T."/>
        </authorList>
    </citation>
    <scope>NUCLEOTIDE SEQUENCE [LARGE SCALE GENOMIC DNA]</scope>
    <source>
        <strain evidence="3 4">JCM 14089</strain>
    </source>
</reference>
<comment type="similarity">
    <text evidence="1">Belongs to the NAD(P)-dependent epimerase/dehydratase family.</text>
</comment>
<dbReference type="SUPFAM" id="SSF51735">
    <property type="entry name" value="NAD(P)-binding Rossmann-fold domains"/>
    <property type="match status" value="1"/>
</dbReference>
<dbReference type="eggNOG" id="arCOG01372">
    <property type="taxonomic scope" value="Archaea"/>
</dbReference>
<dbReference type="RefSeq" id="WP_008164730.1">
    <property type="nucleotide sequence ID" value="NZ_AOHX01000047.1"/>
</dbReference>
<dbReference type="STRING" id="1230460.C495_16133"/>
<sequence length="299" mass="32033">MGVLITGATGLVGSQLVDRLAADRTVFAGVRRPADTELERATPVELQLGRHGLETTLDWTRVDAVVHTAAYTDAHGSVDEPLRCFDVNATGTAAILEAARSASVDRVVALSSYHVYDGSQTGRLSESAATDAGTPYAASKLAADAQCCAYDRQYDMTVSVVRPFNVYGPGGRPHQVVPSFISQALSDGVIEPYPGNPVRDFLYVDDLCDAIVALLEREVSGPLNVGRGTGTSIHELAQTVASIAEAHTDRSIRVIHDGDLEPTDPTIADPSRIEHELNWTAETTLSDGLNQTITYERTR</sequence>
<evidence type="ECO:0000313" key="4">
    <source>
        <dbReference type="Proteomes" id="UP000011661"/>
    </source>
</evidence>
<accession>L9W1B2</accession>
<dbReference type="Proteomes" id="UP000011661">
    <property type="component" value="Unassembled WGS sequence"/>
</dbReference>
<name>L9W1B2_9EURY</name>
<dbReference type="OrthoDB" id="4907at2157"/>
<comment type="caution">
    <text evidence="3">The sequence shown here is derived from an EMBL/GenBank/DDBJ whole genome shotgun (WGS) entry which is preliminary data.</text>
</comment>
<dbReference type="Pfam" id="PF01370">
    <property type="entry name" value="Epimerase"/>
    <property type="match status" value="1"/>
</dbReference>
<protein>
    <submittedName>
        <fullName evidence="3">Putative UDP-glucose 4-epimerase</fullName>
    </submittedName>
</protein>
<dbReference type="Gene3D" id="3.40.50.720">
    <property type="entry name" value="NAD(P)-binding Rossmann-like Domain"/>
    <property type="match status" value="1"/>
</dbReference>
<dbReference type="EMBL" id="AOHX01000047">
    <property type="protein sequence ID" value="ELY42093.1"/>
    <property type="molecule type" value="Genomic_DNA"/>
</dbReference>
<dbReference type="InterPro" id="IPR001509">
    <property type="entry name" value="Epimerase_deHydtase"/>
</dbReference>